<keyword evidence="3" id="KW-1185">Reference proteome</keyword>
<accession>A0ABQ6ABN5</accession>
<dbReference type="EMBL" id="BSOS01000099">
    <property type="protein sequence ID" value="GLR68978.1"/>
    <property type="molecule type" value="Genomic_DNA"/>
</dbReference>
<organism evidence="2 3">
    <name type="scientific">Acidocella aquatica</name>
    <dbReference type="NCBI Taxonomy" id="1922313"/>
    <lineage>
        <taxon>Bacteria</taxon>
        <taxon>Pseudomonadati</taxon>
        <taxon>Pseudomonadota</taxon>
        <taxon>Alphaproteobacteria</taxon>
        <taxon>Acetobacterales</taxon>
        <taxon>Acidocellaceae</taxon>
        <taxon>Acidocella</taxon>
    </lineage>
</organism>
<comment type="caution">
    <text evidence="2">The sequence shown here is derived from an EMBL/GenBank/DDBJ whole genome shotgun (WGS) entry which is preliminary data.</text>
</comment>
<sequence length="90" mass="9966">MPVDDGWLAASVFKRDGETLTWGEPDAVEAVSAFKREHGGGFAVNFDDALGRAQTAYWHRKRRGGGQPRKRARAGARQQNMAPGKMSEHR</sequence>
<feature type="region of interest" description="Disordered" evidence="1">
    <location>
        <begin position="59"/>
        <end position="90"/>
    </location>
</feature>
<reference evidence="3" key="1">
    <citation type="journal article" date="2019" name="Int. J. Syst. Evol. Microbiol.">
        <title>The Global Catalogue of Microorganisms (GCM) 10K type strain sequencing project: providing services to taxonomists for standard genome sequencing and annotation.</title>
        <authorList>
            <consortium name="The Broad Institute Genomics Platform"/>
            <consortium name="The Broad Institute Genome Sequencing Center for Infectious Disease"/>
            <person name="Wu L."/>
            <person name="Ma J."/>
        </authorList>
    </citation>
    <scope>NUCLEOTIDE SEQUENCE [LARGE SCALE GENOMIC DNA]</scope>
    <source>
        <strain evidence="3">NBRC 112502</strain>
    </source>
</reference>
<feature type="compositionally biased region" description="Basic residues" evidence="1">
    <location>
        <begin position="59"/>
        <end position="74"/>
    </location>
</feature>
<evidence type="ECO:0000313" key="3">
    <source>
        <dbReference type="Proteomes" id="UP001156641"/>
    </source>
</evidence>
<gene>
    <name evidence="2" type="ORF">GCM10010909_36600</name>
</gene>
<evidence type="ECO:0000256" key="1">
    <source>
        <dbReference type="SAM" id="MobiDB-lite"/>
    </source>
</evidence>
<proteinExistence type="predicted"/>
<dbReference type="Proteomes" id="UP001156641">
    <property type="component" value="Unassembled WGS sequence"/>
</dbReference>
<evidence type="ECO:0000313" key="2">
    <source>
        <dbReference type="EMBL" id="GLR68978.1"/>
    </source>
</evidence>
<name>A0ABQ6ABN5_9PROT</name>
<protein>
    <submittedName>
        <fullName evidence="2">Uncharacterized protein</fullName>
    </submittedName>
</protein>